<protein>
    <submittedName>
        <fullName evidence="2">DUF5822 domain-containing protein</fullName>
    </submittedName>
</protein>
<keyword evidence="1" id="KW-0472">Membrane</keyword>
<proteinExistence type="predicted"/>
<organism evidence="2 3">
    <name type="scientific">Halovenus rubra</name>
    <dbReference type="NCBI Taxonomy" id="869890"/>
    <lineage>
        <taxon>Archaea</taxon>
        <taxon>Methanobacteriati</taxon>
        <taxon>Methanobacteriota</taxon>
        <taxon>Stenosarchaea group</taxon>
        <taxon>Halobacteria</taxon>
        <taxon>Halobacteriales</taxon>
        <taxon>Haloarculaceae</taxon>
        <taxon>Halovenus</taxon>
    </lineage>
</organism>
<sequence>MTPEVKRTDPDGIDYGWIMQVTFITSIIAGAPLVTLLSVGADLQTWPERARFALGVGSVIWFAIASGLYIYARRKQE</sequence>
<dbReference type="EMBL" id="JBHSZQ010000047">
    <property type="protein sequence ID" value="MFC7127003.1"/>
    <property type="molecule type" value="Genomic_DNA"/>
</dbReference>
<evidence type="ECO:0000256" key="1">
    <source>
        <dbReference type="SAM" id="Phobius"/>
    </source>
</evidence>
<evidence type="ECO:0000313" key="2">
    <source>
        <dbReference type="EMBL" id="MFC7127003.1"/>
    </source>
</evidence>
<reference evidence="2 3" key="1">
    <citation type="journal article" date="2014" name="Int. J. Syst. Evol. Microbiol.">
        <title>Complete genome sequence of Corynebacterium casei LMG S-19264T (=DSM 44701T), isolated from a smear-ripened cheese.</title>
        <authorList>
            <consortium name="US DOE Joint Genome Institute (JGI-PGF)"/>
            <person name="Walter F."/>
            <person name="Albersmeier A."/>
            <person name="Kalinowski J."/>
            <person name="Ruckert C."/>
        </authorList>
    </citation>
    <scope>NUCLEOTIDE SEQUENCE [LARGE SCALE GENOMIC DNA]</scope>
    <source>
        <strain evidence="2 3">CGMCC 4.7215</strain>
    </source>
</reference>
<dbReference type="Proteomes" id="UP001596414">
    <property type="component" value="Unassembled WGS sequence"/>
</dbReference>
<comment type="caution">
    <text evidence="2">The sequence shown here is derived from an EMBL/GenBank/DDBJ whole genome shotgun (WGS) entry which is preliminary data.</text>
</comment>
<gene>
    <name evidence="2" type="ORF">ACFQJ7_13385</name>
</gene>
<keyword evidence="1" id="KW-1133">Transmembrane helix</keyword>
<dbReference type="Pfam" id="PF19139">
    <property type="entry name" value="DUF5822"/>
    <property type="match status" value="1"/>
</dbReference>
<name>A0ABD5XAQ2_9EURY</name>
<dbReference type="RefSeq" id="WP_368408002.1">
    <property type="nucleotide sequence ID" value="NZ_JAODIY010000009.1"/>
</dbReference>
<feature type="transmembrane region" description="Helical" evidence="1">
    <location>
        <begin position="21"/>
        <end position="40"/>
    </location>
</feature>
<dbReference type="InterPro" id="IPR043860">
    <property type="entry name" value="DUF5822"/>
</dbReference>
<accession>A0ABD5XAQ2</accession>
<feature type="transmembrane region" description="Helical" evidence="1">
    <location>
        <begin position="52"/>
        <end position="72"/>
    </location>
</feature>
<evidence type="ECO:0000313" key="3">
    <source>
        <dbReference type="Proteomes" id="UP001596414"/>
    </source>
</evidence>
<keyword evidence="1" id="KW-0812">Transmembrane</keyword>
<dbReference type="AlphaFoldDB" id="A0ABD5XAQ2"/>